<name>A0A7M7GFX1_STRPU</name>
<evidence type="ECO:0000313" key="1">
    <source>
        <dbReference type="EnsemblMetazoa" id="XP_003724467"/>
    </source>
</evidence>
<reference evidence="1" key="2">
    <citation type="submission" date="2021-01" db="UniProtKB">
        <authorList>
            <consortium name="EnsemblMetazoa"/>
        </authorList>
    </citation>
    <scope>IDENTIFICATION</scope>
</reference>
<dbReference type="OrthoDB" id="2148342at2759"/>
<protein>
    <recommendedName>
        <fullName evidence="3">A-kinase anchor protein 14</fullName>
    </recommendedName>
</protein>
<proteinExistence type="predicted"/>
<dbReference type="InterPro" id="IPR025663">
    <property type="entry name" value="AKAP_28"/>
</dbReference>
<keyword evidence="2" id="KW-1185">Reference proteome</keyword>
<dbReference type="PANTHER" id="PTHR35075">
    <property type="entry name" value="A-KINASE ANCHOR PROTEIN 14"/>
    <property type="match status" value="1"/>
</dbReference>
<organism evidence="1 2">
    <name type="scientific">Strongylocentrotus purpuratus</name>
    <name type="common">Purple sea urchin</name>
    <dbReference type="NCBI Taxonomy" id="7668"/>
    <lineage>
        <taxon>Eukaryota</taxon>
        <taxon>Metazoa</taxon>
        <taxon>Echinodermata</taxon>
        <taxon>Eleutherozoa</taxon>
        <taxon>Echinozoa</taxon>
        <taxon>Echinoidea</taxon>
        <taxon>Euechinoidea</taxon>
        <taxon>Echinacea</taxon>
        <taxon>Camarodonta</taxon>
        <taxon>Echinidea</taxon>
        <taxon>Strongylocentrotidae</taxon>
        <taxon>Strongylocentrotus</taxon>
    </lineage>
</organism>
<dbReference type="AlphaFoldDB" id="A0A7M7GFX1"/>
<dbReference type="Pfam" id="PF14469">
    <property type="entry name" value="AKAP28"/>
    <property type="match status" value="1"/>
</dbReference>
<dbReference type="Proteomes" id="UP000007110">
    <property type="component" value="Unassembled WGS sequence"/>
</dbReference>
<reference evidence="2" key="1">
    <citation type="submission" date="2015-02" db="EMBL/GenBank/DDBJ databases">
        <title>Genome sequencing for Strongylocentrotus purpuratus.</title>
        <authorList>
            <person name="Murali S."/>
            <person name="Liu Y."/>
            <person name="Vee V."/>
            <person name="English A."/>
            <person name="Wang M."/>
            <person name="Skinner E."/>
            <person name="Han Y."/>
            <person name="Muzny D.M."/>
            <person name="Worley K.C."/>
            <person name="Gibbs R.A."/>
        </authorList>
    </citation>
    <scope>NUCLEOTIDE SEQUENCE</scope>
</reference>
<evidence type="ECO:0008006" key="3">
    <source>
        <dbReference type="Google" id="ProtNLM"/>
    </source>
</evidence>
<dbReference type="EnsemblMetazoa" id="XM_003724419">
    <property type="protein sequence ID" value="XP_003724467"/>
    <property type="gene ID" value="LOC100892143"/>
</dbReference>
<dbReference type="GeneID" id="100892143"/>
<accession>A0A7M7GFX1</accession>
<dbReference type="GO" id="GO:0034237">
    <property type="term" value="F:protein kinase A regulatory subunit binding"/>
    <property type="evidence" value="ECO:0000318"/>
    <property type="project" value="GO_Central"/>
</dbReference>
<dbReference type="CTD" id="158798"/>
<dbReference type="PANTHER" id="PTHR35075:SF1">
    <property type="entry name" value="A-KINASE ANCHOR PROTEIN 14"/>
    <property type="match status" value="1"/>
</dbReference>
<dbReference type="InterPro" id="IPR053084">
    <property type="entry name" value="AKAP"/>
</dbReference>
<dbReference type="InParanoid" id="A0A7M7GFX1"/>
<dbReference type="KEGG" id="spu:100892143"/>
<dbReference type="OMA" id="FHYIYCV"/>
<dbReference type="GO" id="GO:0005952">
    <property type="term" value="C:cAMP-dependent protein kinase complex"/>
    <property type="evidence" value="ECO:0000318"/>
    <property type="project" value="GO_Central"/>
</dbReference>
<dbReference type="FunCoup" id="A0A7M7GFX1">
    <property type="interactions" value="3"/>
</dbReference>
<sequence length="191" mass="22834">MTGINTELEIQAHALVDRVIDNARKRIVTDLGDTSESLSRPLSEIKTYDSLLYRETEEYEIPNIEWMTIEEFNIDLGTTKLDEFVKTWEYDNSWLYCIDFLREEDDKYCKKYRYQVRWSIPTRRKPVPRATACVYFTLEVSKIKPKTFPVSVYYVFESNRLVHQPGQSRFRDRWLKDTIDTKILVMDTVTF</sequence>
<dbReference type="RefSeq" id="XP_003724467.1">
    <property type="nucleotide sequence ID" value="XM_003724419.3"/>
</dbReference>
<evidence type="ECO:0000313" key="2">
    <source>
        <dbReference type="Proteomes" id="UP000007110"/>
    </source>
</evidence>